<feature type="modified residue" description="4-aspartylphosphate" evidence="2">
    <location>
        <position position="53"/>
    </location>
</feature>
<dbReference type="Proteomes" id="UP000183685">
    <property type="component" value="Unassembled WGS sequence"/>
</dbReference>
<dbReference type="RefSeq" id="WP_068304343.1">
    <property type="nucleotide sequence ID" value="NZ_FNAK01000004.1"/>
</dbReference>
<dbReference type="EMBL" id="FNAK01000004">
    <property type="protein sequence ID" value="SDE05342.1"/>
    <property type="molecule type" value="Genomic_DNA"/>
</dbReference>
<dbReference type="PROSITE" id="PS50110">
    <property type="entry name" value="RESPONSE_REGULATORY"/>
    <property type="match status" value="1"/>
</dbReference>
<dbReference type="AlphaFoldDB" id="A0A1G6ZS40"/>
<gene>
    <name evidence="4" type="ORF">SAMN04488071_1926</name>
</gene>
<proteinExistence type="predicted"/>
<dbReference type="InterPro" id="IPR001789">
    <property type="entry name" value="Sig_transdc_resp-reg_receiver"/>
</dbReference>
<evidence type="ECO:0000259" key="3">
    <source>
        <dbReference type="PROSITE" id="PS50110"/>
    </source>
</evidence>
<protein>
    <submittedName>
        <fullName evidence="4">Response regulator receiver domain-containing protein</fullName>
    </submittedName>
</protein>
<feature type="domain" description="Response regulatory" evidence="3">
    <location>
        <begin position="4"/>
        <end position="121"/>
    </location>
</feature>
<dbReference type="STRING" id="637679.GCA_001550055_01930"/>
<name>A0A1G6ZS40_9PROT</name>
<dbReference type="Pfam" id="PF00072">
    <property type="entry name" value="Response_reg"/>
    <property type="match status" value="1"/>
</dbReference>
<dbReference type="InterPro" id="IPR011006">
    <property type="entry name" value="CheY-like_superfamily"/>
</dbReference>
<keyword evidence="1 2" id="KW-0597">Phosphoprotein</keyword>
<accession>A0A1G6ZS40</accession>
<dbReference type="PANTHER" id="PTHR44591:SF23">
    <property type="entry name" value="CHEY SUBFAMILY"/>
    <property type="match status" value="1"/>
</dbReference>
<dbReference type="OrthoDB" id="7243049at2"/>
<reference evidence="4 5" key="1">
    <citation type="submission" date="2016-10" db="EMBL/GenBank/DDBJ databases">
        <authorList>
            <person name="de Groot N.N."/>
        </authorList>
    </citation>
    <scope>NUCLEOTIDE SEQUENCE [LARGE SCALE GENOMIC DNA]</scope>
    <source>
        <strain evidence="4 5">CGMCC 1.9109</strain>
    </source>
</reference>
<dbReference type="GO" id="GO:0000160">
    <property type="term" value="P:phosphorelay signal transduction system"/>
    <property type="evidence" value="ECO:0007669"/>
    <property type="project" value="InterPro"/>
</dbReference>
<keyword evidence="5" id="KW-1185">Reference proteome</keyword>
<dbReference type="CDD" id="cd00156">
    <property type="entry name" value="REC"/>
    <property type="match status" value="1"/>
</dbReference>
<organism evidence="4 5">
    <name type="scientific">Kordiimonas lacus</name>
    <dbReference type="NCBI Taxonomy" id="637679"/>
    <lineage>
        <taxon>Bacteria</taxon>
        <taxon>Pseudomonadati</taxon>
        <taxon>Pseudomonadota</taxon>
        <taxon>Alphaproteobacteria</taxon>
        <taxon>Kordiimonadales</taxon>
        <taxon>Kordiimonadaceae</taxon>
        <taxon>Kordiimonas</taxon>
    </lineage>
</organism>
<dbReference type="SUPFAM" id="SSF52172">
    <property type="entry name" value="CheY-like"/>
    <property type="match status" value="1"/>
</dbReference>
<dbReference type="Gene3D" id="3.40.50.2300">
    <property type="match status" value="1"/>
</dbReference>
<dbReference type="InterPro" id="IPR050595">
    <property type="entry name" value="Bact_response_regulator"/>
</dbReference>
<sequence>MTLNICLIEDDPTIRKALSKVLEREGHFVAVCSNGREGLNIASSRPFDLVITDIIMPEVEGIEVIQKLRQHQPDLRIIAMSGGGRVGNTDFLEIAKSIGAHEVLYKPVTRTEVMQAIERCMAQ</sequence>
<evidence type="ECO:0000256" key="1">
    <source>
        <dbReference type="ARBA" id="ARBA00022553"/>
    </source>
</evidence>
<evidence type="ECO:0000313" key="4">
    <source>
        <dbReference type="EMBL" id="SDE05342.1"/>
    </source>
</evidence>
<evidence type="ECO:0000256" key="2">
    <source>
        <dbReference type="PROSITE-ProRule" id="PRU00169"/>
    </source>
</evidence>
<dbReference type="SMART" id="SM00448">
    <property type="entry name" value="REC"/>
    <property type="match status" value="1"/>
</dbReference>
<evidence type="ECO:0000313" key="5">
    <source>
        <dbReference type="Proteomes" id="UP000183685"/>
    </source>
</evidence>
<dbReference type="PANTHER" id="PTHR44591">
    <property type="entry name" value="STRESS RESPONSE REGULATOR PROTEIN 1"/>
    <property type="match status" value="1"/>
</dbReference>